<dbReference type="NCBIfam" id="TIGR00125">
    <property type="entry name" value="cyt_tran_rel"/>
    <property type="match status" value="1"/>
</dbReference>
<name>A0AA39HN28_9BILA</name>
<evidence type="ECO:0000259" key="10">
    <source>
        <dbReference type="Pfam" id="PF01467"/>
    </source>
</evidence>
<evidence type="ECO:0000313" key="11">
    <source>
        <dbReference type="EMBL" id="KAK0407758.1"/>
    </source>
</evidence>
<keyword evidence="4" id="KW-0548">Nucleotidyltransferase</keyword>
<sequence length="197" mass="22651">MATRPAIFSHDPEAIKLREEIDYSKKITLEMALNNTAGRPVRVYADGVFDMFHQGHANLLRQAKAAFPNVYLIAGVCCDAETHVLKGKTVFSEEERCETLRHCRYVDEVCRGTPFNFDMDFVHKMKIDFVAHDALPYPVKGQTTDMYEKFREAGIFIETKRWEGVSTTDALHRILEDMNTYISRNASKGRVLKRIEN</sequence>
<feature type="domain" description="Cytidyltransferase-like" evidence="10">
    <location>
        <begin position="44"/>
        <end position="170"/>
    </location>
</feature>
<evidence type="ECO:0000256" key="1">
    <source>
        <dbReference type="ARBA" id="ARBA00010101"/>
    </source>
</evidence>
<dbReference type="EC" id="2.7.7.15" evidence="9"/>
<dbReference type="InterPro" id="IPR004821">
    <property type="entry name" value="Cyt_trans-like"/>
</dbReference>
<dbReference type="Proteomes" id="UP001175271">
    <property type="component" value="Unassembled WGS sequence"/>
</dbReference>
<evidence type="ECO:0000256" key="7">
    <source>
        <dbReference type="ARBA" id="ARBA00023264"/>
    </source>
</evidence>
<dbReference type="Gene3D" id="3.40.50.620">
    <property type="entry name" value="HUPs"/>
    <property type="match status" value="1"/>
</dbReference>
<evidence type="ECO:0000256" key="6">
    <source>
        <dbReference type="ARBA" id="ARBA00023209"/>
    </source>
</evidence>
<dbReference type="InterPro" id="IPR041723">
    <property type="entry name" value="CCT"/>
</dbReference>
<keyword evidence="3" id="KW-0808">Transferase</keyword>
<keyword evidence="7" id="KW-1208">Phospholipid metabolism</keyword>
<keyword evidence="2" id="KW-0444">Lipid biosynthesis</keyword>
<organism evidence="11 12">
    <name type="scientific">Steinernema hermaphroditum</name>
    <dbReference type="NCBI Taxonomy" id="289476"/>
    <lineage>
        <taxon>Eukaryota</taxon>
        <taxon>Metazoa</taxon>
        <taxon>Ecdysozoa</taxon>
        <taxon>Nematoda</taxon>
        <taxon>Chromadorea</taxon>
        <taxon>Rhabditida</taxon>
        <taxon>Tylenchina</taxon>
        <taxon>Panagrolaimomorpha</taxon>
        <taxon>Strongyloidoidea</taxon>
        <taxon>Steinernematidae</taxon>
        <taxon>Steinernema</taxon>
    </lineage>
</organism>
<dbReference type="PANTHER" id="PTHR10739:SF13">
    <property type="entry name" value="CHOLINE-PHOSPHATE CYTIDYLYLTRANSFERASE"/>
    <property type="match status" value="1"/>
</dbReference>
<evidence type="ECO:0000256" key="5">
    <source>
        <dbReference type="ARBA" id="ARBA00023098"/>
    </source>
</evidence>
<comment type="pathway">
    <text evidence="8">Phospholipid metabolism; phosphatidylcholine biosynthesis; phosphatidylcholine from phosphocholine: step 1/2.</text>
</comment>
<keyword evidence="5" id="KW-0443">Lipid metabolism</keyword>
<evidence type="ECO:0000313" key="12">
    <source>
        <dbReference type="Proteomes" id="UP001175271"/>
    </source>
</evidence>
<evidence type="ECO:0000256" key="3">
    <source>
        <dbReference type="ARBA" id="ARBA00022679"/>
    </source>
</evidence>
<dbReference type="InterPro" id="IPR014729">
    <property type="entry name" value="Rossmann-like_a/b/a_fold"/>
</dbReference>
<dbReference type="PANTHER" id="PTHR10739">
    <property type="entry name" value="CYTIDYLYLTRANSFERASE"/>
    <property type="match status" value="1"/>
</dbReference>
<evidence type="ECO:0000256" key="8">
    <source>
        <dbReference type="ARBA" id="ARBA00025706"/>
    </source>
</evidence>
<dbReference type="EMBL" id="JAUCMV010000003">
    <property type="protein sequence ID" value="KAK0407758.1"/>
    <property type="molecule type" value="Genomic_DNA"/>
</dbReference>
<evidence type="ECO:0000256" key="9">
    <source>
        <dbReference type="ARBA" id="ARBA00026101"/>
    </source>
</evidence>
<accession>A0AA39HN28</accession>
<proteinExistence type="inferred from homology"/>
<dbReference type="AlphaFoldDB" id="A0AA39HN28"/>
<dbReference type="SUPFAM" id="SSF52374">
    <property type="entry name" value="Nucleotidylyl transferase"/>
    <property type="match status" value="1"/>
</dbReference>
<gene>
    <name evidence="11" type="ORF">QR680_003574</name>
</gene>
<evidence type="ECO:0000256" key="2">
    <source>
        <dbReference type="ARBA" id="ARBA00022516"/>
    </source>
</evidence>
<dbReference type="CDD" id="cd02174">
    <property type="entry name" value="CCT"/>
    <property type="match status" value="1"/>
</dbReference>
<comment type="similarity">
    <text evidence="1">Belongs to the cytidylyltransferase family.</text>
</comment>
<protein>
    <recommendedName>
        <fullName evidence="9">choline-phosphate cytidylyltransferase</fullName>
        <ecNumber evidence="9">2.7.7.15</ecNumber>
    </recommendedName>
</protein>
<evidence type="ECO:0000256" key="4">
    <source>
        <dbReference type="ARBA" id="ARBA00022695"/>
    </source>
</evidence>
<dbReference type="GO" id="GO:0004105">
    <property type="term" value="F:choline-phosphate cytidylyltransferase activity"/>
    <property type="evidence" value="ECO:0007669"/>
    <property type="project" value="UniProtKB-EC"/>
</dbReference>
<comment type="caution">
    <text evidence="11">The sequence shown here is derived from an EMBL/GenBank/DDBJ whole genome shotgun (WGS) entry which is preliminary data.</text>
</comment>
<reference evidence="11" key="1">
    <citation type="submission" date="2023-06" db="EMBL/GenBank/DDBJ databases">
        <title>Genomic analysis of the entomopathogenic nematode Steinernema hermaphroditum.</title>
        <authorList>
            <person name="Schwarz E.M."/>
            <person name="Heppert J.K."/>
            <person name="Baniya A."/>
            <person name="Schwartz H.T."/>
            <person name="Tan C.-H."/>
            <person name="Antoshechkin I."/>
            <person name="Sternberg P.W."/>
            <person name="Goodrich-Blair H."/>
            <person name="Dillman A.R."/>
        </authorList>
    </citation>
    <scope>NUCLEOTIDE SEQUENCE</scope>
    <source>
        <strain evidence="11">PS9179</strain>
        <tissue evidence="11">Whole animal</tissue>
    </source>
</reference>
<keyword evidence="12" id="KW-1185">Reference proteome</keyword>
<dbReference type="GO" id="GO:0031210">
    <property type="term" value="F:phosphatidylcholine binding"/>
    <property type="evidence" value="ECO:0007669"/>
    <property type="project" value="TreeGrafter"/>
</dbReference>
<dbReference type="Pfam" id="PF01467">
    <property type="entry name" value="CTP_transf_like"/>
    <property type="match status" value="1"/>
</dbReference>
<dbReference type="InterPro" id="IPR045049">
    <property type="entry name" value="Pcy1-like"/>
</dbReference>
<keyword evidence="6" id="KW-0594">Phospholipid biosynthesis</keyword>